<keyword evidence="2" id="KW-1185">Reference proteome</keyword>
<dbReference type="EMBL" id="BMIW01000020">
    <property type="protein sequence ID" value="GGG04678.1"/>
    <property type="molecule type" value="Genomic_DNA"/>
</dbReference>
<reference evidence="2" key="1">
    <citation type="journal article" date="2019" name="Int. J. Syst. Evol. Microbiol.">
        <title>The Global Catalogue of Microorganisms (GCM) 10K type strain sequencing project: providing services to taxonomists for standard genome sequencing and annotation.</title>
        <authorList>
            <consortium name="The Broad Institute Genomics Platform"/>
            <consortium name="The Broad Institute Genome Sequencing Center for Infectious Disease"/>
            <person name="Wu L."/>
            <person name="Ma J."/>
        </authorList>
    </citation>
    <scope>NUCLEOTIDE SEQUENCE [LARGE SCALE GENOMIC DNA]</scope>
    <source>
        <strain evidence="2">CGMCC 1.15420</strain>
    </source>
</reference>
<accession>A0ABQ1VZ08</accession>
<dbReference type="Proteomes" id="UP000608420">
    <property type="component" value="Unassembled WGS sequence"/>
</dbReference>
<gene>
    <name evidence="1" type="ORF">GCM10010913_28140</name>
</gene>
<proteinExistence type="predicted"/>
<organism evidence="1 2">
    <name type="scientific">Paenibacillus aceti</name>
    <dbReference type="NCBI Taxonomy" id="1820010"/>
    <lineage>
        <taxon>Bacteria</taxon>
        <taxon>Bacillati</taxon>
        <taxon>Bacillota</taxon>
        <taxon>Bacilli</taxon>
        <taxon>Bacillales</taxon>
        <taxon>Paenibacillaceae</taxon>
        <taxon>Paenibacillus</taxon>
    </lineage>
</organism>
<sequence>MNISGDIVSAQADGETRLMLKLSDLRAQIMNLQNEEEPATLEDVQDIAASFVDAGSVTMDEESSRYTAVVSAIGKSGKITQTLQRKVEIILNYSPTGPPDGTDNGYTIVSQGPIDINSTLVEGNIYSTSGFMITDSTINGQKVTLISNPSNGLEKPGQVDVAQIITDLNKELTDSLSDLFNMIPTYSGAVSQNQHFTESVALRDLNLMPGIRVQVDGDLLIQGDVTMEAGSALSATGSIYINGSLKLHGNGEIHSGNIIRVNGAMDIKAPSPESNPPPKVIIIGDLYTSSIDLEGTLTAGRIYVNDKLESTLYGKNQFKLYTAGSTKINGGSTPSSLRGYIYSNGAVHIVGNNGLVIEGLDWKPKPPDQPGDIVFKEGNW</sequence>
<protein>
    <recommendedName>
        <fullName evidence="3">DUF342 domain-containing protein</fullName>
    </recommendedName>
</protein>
<evidence type="ECO:0000313" key="1">
    <source>
        <dbReference type="EMBL" id="GGG04678.1"/>
    </source>
</evidence>
<comment type="caution">
    <text evidence="1">The sequence shown here is derived from an EMBL/GenBank/DDBJ whole genome shotgun (WGS) entry which is preliminary data.</text>
</comment>
<evidence type="ECO:0008006" key="3">
    <source>
        <dbReference type="Google" id="ProtNLM"/>
    </source>
</evidence>
<name>A0ABQ1VZ08_9BACL</name>
<evidence type="ECO:0000313" key="2">
    <source>
        <dbReference type="Proteomes" id="UP000608420"/>
    </source>
</evidence>